<organism evidence="1 2">
    <name type="scientific">Cotesia glomerata</name>
    <name type="common">Lepidopteran parasitic wasp</name>
    <name type="synonym">Apanteles glomeratus</name>
    <dbReference type="NCBI Taxonomy" id="32391"/>
    <lineage>
        <taxon>Eukaryota</taxon>
        <taxon>Metazoa</taxon>
        <taxon>Ecdysozoa</taxon>
        <taxon>Arthropoda</taxon>
        <taxon>Hexapoda</taxon>
        <taxon>Insecta</taxon>
        <taxon>Pterygota</taxon>
        <taxon>Neoptera</taxon>
        <taxon>Endopterygota</taxon>
        <taxon>Hymenoptera</taxon>
        <taxon>Apocrita</taxon>
        <taxon>Ichneumonoidea</taxon>
        <taxon>Braconidae</taxon>
        <taxon>Microgastrinae</taxon>
        <taxon>Cotesia</taxon>
    </lineage>
</organism>
<name>A0AAV7I5B3_COTGL</name>
<proteinExistence type="predicted"/>
<dbReference type="Proteomes" id="UP000826195">
    <property type="component" value="Unassembled WGS sequence"/>
</dbReference>
<dbReference type="AlphaFoldDB" id="A0AAV7I5B3"/>
<dbReference type="EMBL" id="JAHXZJ010002237">
    <property type="protein sequence ID" value="KAH0545992.1"/>
    <property type="molecule type" value="Genomic_DNA"/>
</dbReference>
<sequence length="75" mass="8343">MTLSVSSTKSNKDKLRIERIVITPLSGPVYTEYTELQLASRRCSEHHLEMMIGSWPDAPAEASDPLSFALVVFCS</sequence>
<keyword evidence="2" id="KW-1185">Reference proteome</keyword>
<comment type="caution">
    <text evidence="1">The sequence shown here is derived from an EMBL/GenBank/DDBJ whole genome shotgun (WGS) entry which is preliminary data.</text>
</comment>
<protein>
    <submittedName>
        <fullName evidence="1">Uncharacterized protein</fullName>
    </submittedName>
</protein>
<evidence type="ECO:0000313" key="2">
    <source>
        <dbReference type="Proteomes" id="UP000826195"/>
    </source>
</evidence>
<reference evidence="1 2" key="1">
    <citation type="journal article" date="2021" name="J. Hered.">
        <title>A chromosome-level genome assembly of the parasitoid wasp, Cotesia glomerata (Hymenoptera: Braconidae).</title>
        <authorList>
            <person name="Pinto B.J."/>
            <person name="Weis J.J."/>
            <person name="Gamble T."/>
            <person name="Ode P.J."/>
            <person name="Paul R."/>
            <person name="Zaspel J.M."/>
        </authorList>
    </citation>
    <scope>NUCLEOTIDE SEQUENCE [LARGE SCALE GENOMIC DNA]</scope>
    <source>
        <strain evidence="1">CgM1</strain>
    </source>
</reference>
<gene>
    <name evidence="1" type="ORF">KQX54_005565</name>
</gene>
<evidence type="ECO:0000313" key="1">
    <source>
        <dbReference type="EMBL" id="KAH0545992.1"/>
    </source>
</evidence>
<accession>A0AAV7I5B3</accession>